<comment type="caution">
    <text evidence="4">The sequence shown here is derived from an EMBL/GenBank/DDBJ whole genome shotgun (WGS) entry which is preliminary data.</text>
</comment>
<keyword evidence="5" id="KW-1185">Reference proteome</keyword>
<dbReference type="SUPFAM" id="SSF52540">
    <property type="entry name" value="P-loop containing nucleoside triphosphate hydrolases"/>
    <property type="match status" value="1"/>
</dbReference>
<proteinExistence type="predicted"/>
<feature type="domain" description="Nephrocystin 3-like N-terminal" evidence="3">
    <location>
        <begin position="182"/>
        <end position="256"/>
    </location>
</feature>
<dbReference type="PANTHER" id="PTHR10039:SF5">
    <property type="entry name" value="NACHT DOMAIN-CONTAINING PROTEIN"/>
    <property type="match status" value="1"/>
</dbReference>
<dbReference type="Pfam" id="PF24883">
    <property type="entry name" value="NPHP3_N"/>
    <property type="match status" value="1"/>
</dbReference>
<evidence type="ECO:0000313" key="5">
    <source>
        <dbReference type="Proteomes" id="UP001285441"/>
    </source>
</evidence>
<keyword evidence="4" id="KW-0034">Amyloid</keyword>
<dbReference type="InterPro" id="IPR027417">
    <property type="entry name" value="P-loop_NTPase"/>
</dbReference>
<evidence type="ECO:0000256" key="1">
    <source>
        <dbReference type="ARBA" id="ARBA00022737"/>
    </source>
</evidence>
<keyword evidence="4" id="KW-0640">Prion</keyword>
<dbReference type="EMBL" id="JAULSW010000007">
    <property type="protein sequence ID" value="KAK3374724.1"/>
    <property type="molecule type" value="Genomic_DNA"/>
</dbReference>
<sequence length="453" mass="51604">MQFWIRNLDIRKTLFLQWGNRVRIFDPEGHDKRLSDPSTQKTVAKTLSAIQLLLNESNDLQHRYGMAPAREDEVARHAAPILSGQLAIRLGAASESCNRRIQQHAQKSVVIKVRWVIHDKDKFNDLVHQLSFFISSLFDLKKILNLLWFRLIGDRKANVAKAHAKTFVWALYPPSPNVQWDDLSEWLRSGEGVYWISRKAGSGKSTLMKYLFHHPRTTEMLAKWSGSRPLTKASFFLWNLGAPEQHSQEGLARALFNATTGSYCFFIDGLDEYSGKLGDGVAFINSLVINCNLKVIVSSRPMDQCAQAFSALPSQKLEDLTRDDISRVVDDTIGAHHYMKTLMSQDCIAVRKLVQDFKKKASGVFLWVILACRSLLEGFAAYDYLAELQQRVNELPPELDDLFRHILNKVAQPHRIQGAKLLRICYQIRLLGISEHIFTIGLAVLEQSQMDLD</sequence>
<evidence type="ECO:0000259" key="2">
    <source>
        <dbReference type="Pfam" id="PF14479"/>
    </source>
</evidence>
<keyword evidence="1" id="KW-0677">Repeat</keyword>
<evidence type="ECO:0000313" key="4">
    <source>
        <dbReference type="EMBL" id="KAK3374724.1"/>
    </source>
</evidence>
<dbReference type="AlphaFoldDB" id="A0AAE0KDP8"/>
<dbReference type="Proteomes" id="UP001285441">
    <property type="component" value="Unassembled WGS sequence"/>
</dbReference>
<reference evidence="4" key="2">
    <citation type="submission" date="2023-06" db="EMBL/GenBank/DDBJ databases">
        <authorList>
            <consortium name="Lawrence Berkeley National Laboratory"/>
            <person name="Haridas S."/>
            <person name="Hensen N."/>
            <person name="Bonometti L."/>
            <person name="Westerberg I."/>
            <person name="Brannstrom I.O."/>
            <person name="Guillou S."/>
            <person name="Cros-Aarteil S."/>
            <person name="Calhoun S."/>
            <person name="Kuo A."/>
            <person name="Mondo S."/>
            <person name="Pangilinan J."/>
            <person name="Riley R."/>
            <person name="LaButti K."/>
            <person name="Andreopoulos B."/>
            <person name="Lipzen A."/>
            <person name="Chen C."/>
            <person name="Yanf M."/>
            <person name="Daum C."/>
            <person name="Ng V."/>
            <person name="Clum A."/>
            <person name="Steindorff A."/>
            <person name="Ohm R."/>
            <person name="Martin F."/>
            <person name="Silar P."/>
            <person name="Natvig D."/>
            <person name="Lalanne C."/>
            <person name="Gautier V."/>
            <person name="Ament-velasquez S.L."/>
            <person name="Kruys A."/>
            <person name="Hutchinson M.I."/>
            <person name="Powell A.J."/>
            <person name="Barry K."/>
            <person name="Miller A.N."/>
            <person name="Grigoriev I.V."/>
            <person name="Debuchy R."/>
            <person name="Gladieux P."/>
            <person name="Thoren M.H."/>
            <person name="Johannesson H."/>
        </authorList>
    </citation>
    <scope>NUCLEOTIDE SEQUENCE</scope>
    <source>
        <strain evidence="4">CBS 232.78</strain>
    </source>
</reference>
<dbReference type="InterPro" id="IPR038305">
    <property type="entry name" value="HeLo_sf"/>
</dbReference>
<dbReference type="InterPro" id="IPR056884">
    <property type="entry name" value="NPHP3-like_N"/>
</dbReference>
<name>A0AAE0KDP8_9PEZI</name>
<dbReference type="Gene3D" id="1.20.120.1020">
    <property type="entry name" value="Prion-inhibition and propagation, HeLo domain"/>
    <property type="match status" value="1"/>
</dbReference>
<organism evidence="4 5">
    <name type="scientific">Podospora didyma</name>
    <dbReference type="NCBI Taxonomy" id="330526"/>
    <lineage>
        <taxon>Eukaryota</taxon>
        <taxon>Fungi</taxon>
        <taxon>Dikarya</taxon>
        <taxon>Ascomycota</taxon>
        <taxon>Pezizomycotina</taxon>
        <taxon>Sordariomycetes</taxon>
        <taxon>Sordariomycetidae</taxon>
        <taxon>Sordariales</taxon>
        <taxon>Podosporaceae</taxon>
        <taxon>Podospora</taxon>
    </lineage>
</organism>
<dbReference type="Pfam" id="PF14479">
    <property type="entry name" value="HeLo"/>
    <property type="match status" value="1"/>
</dbReference>
<dbReference type="PANTHER" id="PTHR10039">
    <property type="entry name" value="AMELOGENIN"/>
    <property type="match status" value="1"/>
</dbReference>
<protein>
    <submittedName>
        <fullName evidence="4">Prion-inhibition and propagation-domain-containing protein</fullName>
    </submittedName>
</protein>
<dbReference type="InterPro" id="IPR029498">
    <property type="entry name" value="HeLo_dom"/>
</dbReference>
<accession>A0AAE0KDP8</accession>
<reference evidence="4" key="1">
    <citation type="journal article" date="2023" name="Mol. Phylogenet. Evol.">
        <title>Genome-scale phylogeny and comparative genomics of the fungal order Sordariales.</title>
        <authorList>
            <person name="Hensen N."/>
            <person name="Bonometti L."/>
            <person name="Westerberg I."/>
            <person name="Brannstrom I.O."/>
            <person name="Guillou S."/>
            <person name="Cros-Aarteil S."/>
            <person name="Calhoun S."/>
            <person name="Haridas S."/>
            <person name="Kuo A."/>
            <person name="Mondo S."/>
            <person name="Pangilinan J."/>
            <person name="Riley R."/>
            <person name="LaButti K."/>
            <person name="Andreopoulos B."/>
            <person name="Lipzen A."/>
            <person name="Chen C."/>
            <person name="Yan M."/>
            <person name="Daum C."/>
            <person name="Ng V."/>
            <person name="Clum A."/>
            <person name="Steindorff A."/>
            <person name="Ohm R.A."/>
            <person name="Martin F."/>
            <person name="Silar P."/>
            <person name="Natvig D.O."/>
            <person name="Lalanne C."/>
            <person name="Gautier V."/>
            <person name="Ament-Velasquez S.L."/>
            <person name="Kruys A."/>
            <person name="Hutchinson M.I."/>
            <person name="Powell A.J."/>
            <person name="Barry K."/>
            <person name="Miller A.N."/>
            <person name="Grigoriev I.V."/>
            <person name="Debuchy R."/>
            <person name="Gladieux P."/>
            <person name="Hiltunen Thoren M."/>
            <person name="Johannesson H."/>
        </authorList>
    </citation>
    <scope>NUCLEOTIDE SEQUENCE</scope>
    <source>
        <strain evidence="4">CBS 232.78</strain>
    </source>
</reference>
<feature type="domain" description="Prion-inhibition and propagation HeLo" evidence="2">
    <location>
        <begin position="7"/>
        <end position="140"/>
    </location>
</feature>
<gene>
    <name evidence="4" type="ORF">B0H63DRAFT_549000</name>
</gene>
<evidence type="ECO:0000259" key="3">
    <source>
        <dbReference type="Pfam" id="PF24883"/>
    </source>
</evidence>